<name>A0AAW2F127_9HYME</name>
<sequence length="117" mass="12989">MGDLNWAKTSPTSSLVRSERHSGAQWDQEQRQGVSREGQAGQERQKAGKEKVRPEGGTSMDSQCGENRTKRPRSAIDPAKSVLEFPQKPQIDSAKIKIAITTGKICFAFMLFYHPPS</sequence>
<organism evidence="2 3">
    <name type="scientific">Cardiocondyla obscurior</name>
    <dbReference type="NCBI Taxonomy" id="286306"/>
    <lineage>
        <taxon>Eukaryota</taxon>
        <taxon>Metazoa</taxon>
        <taxon>Ecdysozoa</taxon>
        <taxon>Arthropoda</taxon>
        <taxon>Hexapoda</taxon>
        <taxon>Insecta</taxon>
        <taxon>Pterygota</taxon>
        <taxon>Neoptera</taxon>
        <taxon>Endopterygota</taxon>
        <taxon>Hymenoptera</taxon>
        <taxon>Apocrita</taxon>
        <taxon>Aculeata</taxon>
        <taxon>Formicoidea</taxon>
        <taxon>Formicidae</taxon>
        <taxon>Myrmicinae</taxon>
        <taxon>Cardiocondyla</taxon>
    </lineage>
</organism>
<dbReference type="Proteomes" id="UP001430953">
    <property type="component" value="Unassembled WGS sequence"/>
</dbReference>
<gene>
    <name evidence="2" type="ORF">PUN28_015137</name>
</gene>
<comment type="caution">
    <text evidence="2">The sequence shown here is derived from an EMBL/GenBank/DDBJ whole genome shotgun (WGS) entry which is preliminary data.</text>
</comment>
<reference evidence="2 3" key="1">
    <citation type="submission" date="2023-03" db="EMBL/GenBank/DDBJ databases">
        <title>High recombination rates correlate with genetic variation in Cardiocondyla obscurior ants.</title>
        <authorList>
            <person name="Errbii M."/>
        </authorList>
    </citation>
    <scope>NUCLEOTIDE SEQUENCE [LARGE SCALE GENOMIC DNA]</scope>
    <source>
        <strain evidence="2">Alpha-2009</strain>
        <tissue evidence="2">Whole body</tissue>
    </source>
</reference>
<evidence type="ECO:0000313" key="2">
    <source>
        <dbReference type="EMBL" id="KAL0108386.1"/>
    </source>
</evidence>
<evidence type="ECO:0000313" key="3">
    <source>
        <dbReference type="Proteomes" id="UP001430953"/>
    </source>
</evidence>
<feature type="compositionally biased region" description="Polar residues" evidence="1">
    <location>
        <begin position="7"/>
        <end position="16"/>
    </location>
</feature>
<dbReference type="AlphaFoldDB" id="A0AAW2F127"/>
<dbReference type="EMBL" id="JADYXP020000016">
    <property type="protein sequence ID" value="KAL0108386.1"/>
    <property type="molecule type" value="Genomic_DNA"/>
</dbReference>
<keyword evidence="3" id="KW-1185">Reference proteome</keyword>
<accession>A0AAW2F127</accession>
<feature type="region of interest" description="Disordered" evidence="1">
    <location>
        <begin position="1"/>
        <end position="80"/>
    </location>
</feature>
<evidence type="ECO:0000256" key="1">
    <source>
        <dbReference type="SAM" id="MobiDB-lite"/>
    </source>
</evidence>
<protein>
    <submittedName>
        <fullName evidence="2">Uncharacterized protein</fullName>
    </submittedName>
</protein>
<proteinExistence type="predicted"/>
<feature type="compositionally biased region" description="Basic and acidic residues" evidence="1">
    <location>
        <begin position="43"/>
        <end position="54"/>
    </location>
</feature>